<reference evidence="9 10" key="1">
    <citation type="submission" date="2023-05" db="EMBL/GenBank/DDBJ databases">
        <title>Genome sequence of Pinibacter sp. MAH-24.</title>
        <authorList>
            <person name="Huq M.A."/>
        </authorList>
    </citation>
    <scope>NUCLEOTIDE SEQUENCE [LARGE SCALE GENOMIC DNA]</scope>
    <source>
        <strain evidence="9 10">MAH-24</strain>
    </source>
</reference>
<evidence type="ECO:0000259" key="8">
    <source>
        <dbReference type="PROSITE" id="PS50112"/>
    </source>
</evidence>
<dbReference type="InterPro" id="IPR013655">
    <property type="entry name" value="PAS_fold_3"/>
</dbReference>
<comment type="caution">
    <text evidence="9">The sequence shown here is derived from an EMBL/GenBank/DDBJ whole genome shotgun (WGS) entry which is preliminary data.</text>
</comment>
<feature type="coiled-coil region" evidence="6">
    <location>
        <begin position="287"/>
        <end position="317"/>
    </location>
</feature>
<accession>A0ABT6RDN8</accession>
<dbReference type="InterPro" id="IPR036097">
    <property type="entry name" value="HisK_dim/P_sf"/>
</dbReference>
<evidence type="ECO:0000256" key="3">
    <source>
        <dbReference type="ARBA" id="ARBA00022553"/>
    </source>
</evidence>
<dbReference type="Pfam" id="PF02518">
    <property type="entry name" value="HATPase_c"/>
    <property type="match status" value="1"/>
</dbReference>
<dbReference type="PROSITE" id="PS50109">
    <property type="entry name" value="HIS_KIN"/>
    <property type="match status" value="1"/>
</dbReference>
<dbReference type="InterPro" id="IPR005467">
    <property type="entry name" value="His_kinase_dom"/>
</dbReference>
<dbReference type="InterPro" id="IPR052162">
    <property type="entry name" value="Sensor_kinase/Photoreceptor"/>
</dbReference>
<evidence type="ECO:0000256" key="2">
    <source>
        <dbReference type="ARBA" id="ARBA00012438"/>
    </source>
</evidence>
<evidence type="ECO:0000256" key="6">
    <source>
        <dbReference type="SAM" id="Coils"/>
    </source>
</evidence>
<keyword evidence="3" id="KW-0597">Phosphoprotein</keyword>
<dbReference type="SUPFAM" id="SSF47384">
    <property type="entry name" value="Homodimeric domain of signal transducing histidine kinase"/>
    <property type="match status" value="1"/>
</dbReference>
<dbReference type="InterPro" id="IPR003661">
    <property type="entry name" value="HisK_dim/P_dom"/>
</dbReference>
<dbReference type="InterPro" id="IPR000014">
    <property type="entry name" value="PAS"/>
</dbReference>
<dbReference type="Gene3D" id="1.10.287.130">
    <property type="match status" value="1"/>
</dbReference>
<dbReference type="SUPFAM" id="SSF55785">
    <property type="entry name" value="PYP-like sensor domain (PAS domain)"/>
    <property type="match status" value="1"/>
</dbReference>
<dbReference type="SMART" id="SM00387">
    <property type="entry name" value="HATPase_c"/>
    <property type="match status" value="1"/>
</dbReference>
<dbReference type="InterPro" id="IPR035965">
    <property type="entry name" value="PAS-like_dom_sf"/>
</dbReference>
<dbReference type="SMART" id="SM00388">
    <property type="entry name" value="HisKA"/>
    <property type="match status" value="1"/>
</dbReference>
<keyword evidence="6" id="KW-0175">Coiled coil</keyword>
<dbReference type="PRINTS" id="PR00344">
    <property type="entry name" value="BCTRLSENSOR"/>
</dbReference>
<evidence type="ECO:0000313" key="10">
    <source>
        <dbReference type="Proteomes" id="UP001226434"/>
    </source>
</evidence>
<dbReference type="SMART" id="SM00091">
    <property type="entry name" value="PAS"/>
    <property type="match status" value="1"/>
</dbReference>
<dbReference type="EMBL" id="JASBRG010000007">
    <property type="protein sequence ID" value="MDI3320692.1"/>
    <property type="molecule type" value="Genomic_DNA"/>
</dbReference>
<keyword evidence="9" id="KW-0067">ATP-binding</keyword>
<dbReference type="InterPro" id="IPR003594">
    <property type="entry name" value="HATPase_dom"/>
</dbReference>
<organism evidence="9 10">
    <name type="scientific">Pinibacter soli</name>
    <dbReference type="NCBI Taxonomy" id="3044211"/>
    <lineage>
        <taxon>Bacteria</taxon>
        <taxon>Pseudomonadati</taxon>
        <taxon>Bacteroidota</taxon>
        <taxon>Chitinophagia</taxon>
        <taxon>Chitinophagales</taxon>
        <taxon>Chitinophagaceae</taxon>
        <taxon>Pinibacter</taxon>
    </lineage>
</organism>
<keyword evidence="9" id="KW-0547">Nucleotide-binding</keyword>
<feature type="domain" description="PAS" evidence="8">
    <location>
        <begin position="166"/>
        <end position="221"/>
    </location>
</feature>
<evidence type="ECO:0000256" key="4">
    <source>
        <dbReference type="ARBA" id="ARBA00022679"/>
    </source>
</evidence>
<dbReference type="Pfam" id="PF00512">
    <property type="entry name" value="HisKA"/>
    <property type="match status" value="1"/>
</dbReference>
<gene>
    <name evidence="9" type="ORF">QJ048_12950</name>
</gene>
<dbReference type="NCBIfam" id="TIGR00229">
    <property type="entry name" value="sensory_box"/>
    <property type="match status" value="1"/>
</dbReference>
<feature type="domain" description="Histidine kinase" evidence="7">
    <location>
        <begin position="324"/>
        <end position="536"/>
    </location>
</feature>
<comment type="catalytic activity">
    <reaction evidence="1">
        <text>ATP + protein L-histidine = ADP + protein N-phospho-L-histidine.</text>
        <dbReference type="EC" id="2.7.13.3"/>
    </reaction>
</comment>
<dbReference type="PROSITE" id="PS50112">
    <property type="entry name" value="PAS"/>
    <property type="match status" value="1"/>
</dbReference>
<name>A0ABT6RDN8_9BACT</name>
<dbReference type="Gene3D" id="3.30.565.10">
    <property type="entry name" value="Histidine kinase-like ATPase, C-terminal domain"/>
    <property type="match status" value="1"/>
</dbReference>
<protein>
    <recommendedName>
        <fullName evidence="2">histidine kinase</fullName>
        <ecNumber evidence="2">2.7.13.3</ecNumber>
    </recommendedName>
</protein>
<dbReference type="PANTHER" id="PTHR43304">
    <property type="entry name" value="PHYTOCHROME-LIKE PROTEIN CPH1"/>
    <property type="match status" value="1"/>
</dbReference>
<dbReference type="InterPro" id="IPR004358">
    <property type="entry name" value="Sig_transdc_His_kin-like_C"/>
</dbReference>
<dbReference type="SUPFAM" id="SSF55874">
    <property type="entry name" value="ATPase domain of HSP90 chaperone/DNA topoisomerase II/histidine kinase"/>
    <property type="match status" value="1"/>
</dbReference>
<dbReference type="EC" id="2.7.13.3" evidence="2"/>
<dbReference type="InterPro" id="IPR036890">
    <property type="entry name" value="HATPase_C_sf"/>
</dbReference>
<dbReference type="RefSeq" id="WP_282334789.1">
    <property type="nucleotide sequence ID" value="NZ_JASBRG010000007.1"/>
</dbReference>
<sequence>MIELTKVILENEMDLILAHKQSMRLAELTGLSLSAQTTFATAVSEVSRSSIANNITTTLTLFVSGKKEQPKFIYAVLEDNRHNFSETRDEGFNYAQKLVSNINVSTADAGTRIELKYRLAHNIRIDDFIIEKWTIQFNNDPGISPYEEIKRKNRQLIELADRLRESEEQYRSLTDSLPIMIFSLNKKGALTFANKWVESYTGATIENINNNQWQSILHPEDLAKTWENWKTNAESPEAIVVPEQRVKDIRTGEYRWHTGVSIAIVNENGSVMSRNNFLVDIHAQKLIEQTLKDNIELKQTKAELEEYITLLNQSNKQLEQFAYVTSHDLQEPLRKISFYSDMLGHKFRHAMPPEALVFFENLISASDRMRLLVKDVLSYSTMQKNEFDILDLNVIAAEIIQDLEIAITEKNALITIGELPTIQGNSRQIKQLFENLLSNALKFARADQSPVVNINAVVAADVATITFADNGIGFEEIYVEKMFDLFQQLHPKGIYKGTGIGLALCKKIVDLHKGSIKAEGKPGEGAVFIITLPLTQS</sequence>
<proteinExistence type="predicted"/>
<evidence type="ECO:0000256" key="5">
    <source>
        <dbReference type="ARBA" id="ARBA00022777"/>
    </source>
</evidence>
<dbReference type="GO" id="GO:0005524">
    <property type="term" value="F:ATP binding"/>
    <property type="evidence" value="ECO:0007669"/>
    <property type="project" value="UniProtKB-KW"/>
</dbReference>
<feature type="coiled-coil region" evidence="6">
    <location>
        <begin position="146"/>
        <end position="176"/>
    </location>
</feature>
<keyword evidence="5" id="KW-0418">Kinase</keyword>
<dbReference type="Proteomes" id="UP001226434">
    <property type="component" value="Unassembled WGS sequence"/>
</dbReference>
<keyword evidence="10" id="KW-1185">Reference proteome</keyword>
<dbReference type="Pfam" id="PF08447">
    <property type="entry name" value="PAS_3"/>
    <property type="match status" value="1"/>
</dbReference>
<evidence type="ECO:0000259" key="7">
    <source>
        <dbReference type="PROSITE" id="PS50109"/>
    </source>
</evidence>
<evidence type="ECO:0000313" key="9">
    <source>
        <dbReference type="EMBL" id="MDI3320692.1"/>
    </source>
</evidence>
<dbReference type="CDD" id="cd00130">
    <property type="entry name" value="PAS"/>
    <property type="match status" value="1"/>
</dbReference>
<dbReference type="Gene3D" id="3.30.450.20">
    <property type="entry name" value="PAS domain"/>
    <property type="match status" value="1"/>
</dbReference>
<evidence type="ECO:0000256" key="1">
    <source>
        <dbReference type="ARBA" id="ARBA00000085"/>
    </source>
</evidence>
<dbReference type="CDD" id="cd00082">
    <property type="entry name" value="HisKA"/>
    <property type="match status" value="1"/>
</dbReference>
<keyword evidence="4" id="KW-0808">Transferase</keyword>
<dbReference type="PANTHER" id="PTHR43304:SF1">
    <property type="entry name" value="PAC DOMAIN-CONTAINING PROTEIN"/>
    <property type="match status" value="1"/>
</dbReference>